<dbReference type="PROSITE" id="PS50005">
    <property type="entry name" value="TPR"/>
    <property type="match status" value="1"/>
</dbReference>
<accession>A0A1G1XX68</accession>
<dbReference type="InterPro" id="IPR007016">
    <property type="entry name" value="O-antigen_ligase-rel_domated"/>
</dbReference>
<feature type="transmembrane region" description="Helical" evidence="6">
    <location>
        <begin position="186"/>
        <end position="205"/>
    </location>
</feature>
<dbReference type="EMBL" id="MHIB01000021">
    <property type="protein sequence ID" value="OGY44170.1"/>
    <property type="molecule type" value="Genomic_DNA"/>
</dbReference>
<keyword evidence="2 6" id="KW-0812">Transmembrane</keyword>
<feature type="transmembrane region" description="Helical" evidence="6">
    <location>
        <begin position="214"/>
        <end position="230"/>
    </location>
</feature>
<evidence type="ECO:0000259" key="7">
    <source>
        <dbReference type="Pfam" id="PF04932"/>
    </source>
</evidence>
<dbReference type="InterPro" id="IPR011990">
    <property type="entry name" value="TPR-like_helical_dom_sf"/>
</dbReference>
<sequence>MTALSQFANGRTKNQKFNLENLLIQFIKTGVFIILFLPLYVNPNFLFPLVFPRTAIFRLIIEFCLIGYILRLALNPKFRPKRAILTWLLSTFVLMMIISSVFGVNFYRSFWSSIERTEGILTWLHYLAFFIILIGIFKTKAEWQQLLNVVLISSFFQTLYALAQLFNLSPALKTAGERLGGAIGNPSFLAAYLIFIIFLAAYLFFQTQIKGQKILYAGLMIIDLLIIWQTQTRGAVIALIFGGLFILFSAFLKTKKIALKISAAVLLIFMAMTFFYLYLNRSQPWAQNLTTVNRLINISPTDVTTQNRLLVWQVGGQAFLARPIFGWGWENFNAAFNQHFNPALARDIGSQPWYDRAHNVIVEVGVTTGLVGLITYLLIIIFAVKKIWEKKLEFKTNLILTTLILTYLAQNIFVFDTLNSYLLFFLTLAFIQTRPNFEKNEKLETLGKNQLRSWHIILLMVALIIFGSLGYWFNVRPALANHYTVTAVTKDKTNPILIKNDFVKAFNYSNPAQSELRFILVQATRDRVNLSGINQETLPLINFAINEMKKNISTTPYEIQNYLLLGELYLATNQLNPNYLIAAEEISQKALAISPKRYQTLTLLGRIKMSQAKFDEGIAYFQKAIDLNPKFAEAHWNLAIAYILSRQADLAYQSLEKTLALGFPVYQPENVAKLLSAYRDSKDLKATIDFLASIVKRSPNNADYQNMLDELNQLYQKAIENK</sequence>
<dbReference type="Proteomes" id="UP000178930">
    <property type="component" value="Unassembled WGS sequence"/>
</dbReference>
<evidence type="ECO:0000313" key="9">
    <source>
        <dbReference type="Proteomes" id="UP000178930"/>
    </source>
</evidence>
<dbReference type="AlphaFoldDB" id="A0A1G1XX68"/>
<dbReference type="Pfam" id="PF13414">
    <property type="entry name" value="TPR_11"/>
    <property type="match status" value="1"/>
</dbReference>
<dbReference type="SMART" id="SM00028">
    <property type="entry name" value="TPR"/>
    <property type="match status" value="2"/>
</dbReference>
<dbReference type="GO" id="GO:0016020">
    <property type="term" value="C:membrane"/>
    <property type="evidence" value="ECO:0007669"/>
    <property type="project" value="UniProtKB-SubCell"/>
</dbReference>
<protein>
    <recommendedName>
        <fullName evidence="7">O-antigen ligase-related domain-containing protein</fullName>
    </recommendedName>
</protein>
<feature type="transmembrane region" description="Helical" evidence="6">
    <location>
        <begin position="259"/>
        <end position="279"/>
    </location>
</feature>
<evidence type="ECO:0000256" key="1">
    <source>
        <dbReference type="ARBA" id="ARBA00004141"/>
    </source>
</evidence>
<feature type="transmembrane region" description="Helical" evidence="6">
    <location>
        <begin position="119"/>
        <end position="137"/>
    </location>
</feature>
<evidence type="ECO:0000256" key="4">
    <source>
        <dbReference type="ARBA" id="ARBA00023136"/>
    </source>
</evidence>
<feature type="transmembrane region" description="Helical" evidence="6">
    <location>
        <begin position="21"/>
        <end position="40"/>
    </location>
</feature>
<feature type="transmembrane region" description="Helical" evidence="6">
    <location>
        <begin position="236"/>
        <end position="252"/>
    </location>
</feature>
<gene>
    <name evidence="8" type="ORF">A2729_00975</name>
</gene>
<comment type="caution">
    <text evidence="8">The sequence shown here is derived from an EMBL/GenBank/DDBJ whole genome shotgun (WGS) entry which is preliminary data.</text>
</comment>
<dbReference type="PANTHER" id="PTHR37422">
    <property type="entry name" value="TEICHURONIC ACID BIOSYNTHESIS PROTEIN TUAE"/>
    <property type="match status" value="1"/>
</dbReference>
<feature type="domain" description="O-antigen ligase-related" evidence="7">
    <location>
        <begin position="220"/>
        <end position="377"/>
    </location>
</feature>
<evidence type="ECO:0000256" key="6">
    <source>
        <dbReference type="SAM" id="Phobius"/>
    </source>
</evidence>
<feature type="transmembrane region" description="Helical" evidence="6">
    <location>
        <begin position="421"/>
        <end position="437"/>
    </location>
</feature>
<feature type="repeat" description="TPR" evidence="5">
    <location>
        <begin position="598"/>
        <end position="631"/>
    </location>
</feature>
<organism evidence="8 9">
    <name type="scientific">Candidatus Buchananbacteria bacterium RIFCSPHIGHO2_01_FULL_39_14</name>
    <dbReference type="NCBI Taxonomy" id="1797532"/>
    <lineage>
        <taxon>Bacteria</taxon>
        <taxon>Candidatus Buchananiibacteriota</taxon>
    </lineage>
</organism>
<dbReference type="PANTHER" id="PTHR37422:SF13">
    <property type="entry name" value="LIPOPOLYSACCHARIDE BIOSYNTHESIS PROTEIN PA4999-RELATED"/>
    <property type="match status" value="1"/>
</dbReference>
<keyword evidence="4 6" id="KW-0472">Membrane</keyword>
<proteinExistence type="predicted"/>
<evidence type="ECO:0000256" key="2">
    <source>
        <dbReference type="ARBA" id="ARBA00022692"/>
    </source>
</evidence>
<dbReference type="STRING" id="1797532.A2729_00975"/>
<evidence type="ECO:0000313" key="8">
    <source>
        <dbReference type="EMBL" id="OGY44170.1"/>
    </source>
</evidence>
<feature type="transmembrane region" description="Helical" evidence="6">
    <location>
        <begin position="360"/>
        <end position="384"/>
    </location>
</feature>
<feature type="transmembrane region" description="Helical" evidence="6">
    <location>
        <begin position="55"/>
        <end position="74"/>
    </location>
</feature>
<dbReference type="Gene3D" id="1.25.40.10">
    <property type="entry name" value="Tetratricopeptide repeat domain"/>
    <property type="match status" value="1"/>
</dbReference>
<feature type="transmembrane region" description="Helical" evidence="6">
    <location>
        <begin position="453"/>
        <end position="473"/>
    </location>
</feature>
<dbReference type="InterPro" id="IPR019734">
    <property type="entry name" value="TPR_rpt"/>
</dbReference>
<evidence type="ECO:0000256" key="5">
    <source>
        <dbReference type="PROSITE-ProRule" id="PRU00339"/>
    </source>
</evidence>
<feature type="transmembrane region" description="Helical" evidence="6">
    <location>
        <begin position="86"/>
        <end position="107"/>
    </location>
</feature>
<dbReference type="Pfam" id="PF04932">
    <property type="entry name" value="Wzy_C"/>
    <property type="match status" value="1"/>
</dbReference>
<dbReference type="InterPro" id="IPR051533">
    <property type="entry name" value="WaaL-like"/>
</dbReference>
<comment type="subcellular location">
    <subcellularLocation>
        <location evidence="1">Membrane</location>
        <topology evidence="1">Multi-pass membrane protein</topology>
    </subcellularLocation>
</comment>
<keyword evidence="5" id="KW-0802">TPR repeat</keyword>
<reference evidence="8 9" key="1">
    <citation type="journal article" date="2016" name="Nat. Commun.">
        <title>Thousands of microbial genomes shed light on interconnected biogeochemical processes in an aquifer system.</title>
        <authorList>
            <person name="Anantharaman K."/>
            <person name="Brown C.T."/>
            <person name="Hug L.A."/>
            <person name="Sharon I."/>
            <person name="Castelle C.J."/>
            <person name="Probst A.J."/>
            <person name="Thomas B.C."/>
            <person name="Singh A."/>
            <person name="Wilkins M.J."/>
            <person name="Karaoz U."/>
            <person name="Brodie E.L."/>
            <person name="Williams K.H."/>
            <person name="Hubbard S.S."/>
            <person name="Banfield J.F."/>
        </authorList>
    </citation>
    <scope>NUCLEOTIDE SEQUENCE [LARGE SCALE GENOMIC DNA]</scope>
</reference>
<feature type="transmembrane region" description="Helical" evidence="6">
    <location>
        <begin position="146"/>
        <end position="166"/>
    </location>
</feature>
<keyword evidence="3 6" id="KW-1133">Transmembrane helix</keyword>
<name>A0A1G1XX68_9BACT</name>
<evidence type="ECO:0000256" key="3">
    <source>
        <dbReference type="ARBA" id="ARBA00022989"/>
    </source>
</evidence>
<dbReference type="SUPFAM" id="SSF48452">
    <property type="entry name" value="TPR-like"/>
    <property type="match status" value="1"/>
</dbReference>